<protein>
    <submittedName>
        <fullName evidence="1">Uncharacterized protein</fullName>
    </submittedName>
</protein>
<organism evidence="1 2">
    <name type="scientific">Choristoneura fumiferana</name>
    <name type="common">Spruce budworm moth</name>
    <name type="synonym">Archips fumiferana</name>
    <dbReference type="NCBI Taxonomy" id="7141"/>
    <lineage>
        <taxon>Eukaryota</taxon>
        <taxon>Metazoa</taxon>
        <taxon>Ecdysozoa</taxon>
        <taxon>Arthropoda</taxon>
        <taxon>Hexapoda</taxon>
        <taxon>Insecta</taxon>
        <taxon>Pterygota</taxon>
        <taxon>Neoptera</taxon>
        <taxon>Endopterygota</taxon>
        <taxon>Lepidoptera</taxon>
        <taxon>Glossata</taxon>
        <taxon>Ditrysia</taxon>
        <taxon>Tortricoidea</taxon>
        <taxon>Tortricidae</taxon>
        <taxon>Tortricinae</taxon>
        <taxon>Choristoneura</taxon>
    </lineage>
</organism>
<dbReference type="Proteomes" id="UP001064048">
    <property type="component" value="Chromosome 19"/>
</dbReference>
<gene>
    <name evidence="1" type="ORF">MSG28_011401</name>
</gene>
<sequence>MEDSVEMGPNQYCFGCLSGREENSVNRIILGNSALKTIFQTDKLLLCYLCKRALQQAEMFIQNVQNNQILLENQISLTESDMNLARTQIRSPYRLIRMILDSTDYKADESLVDEVSIVLNSNKDVKVKQEMKEESEGSEGEADDDNDYQDNYVKDEDFPLKDLLKKEMVVEEIDPKTLKRSLKKRKYKKHKKQTQEAHIIETIYITREQCLEERERQKLERRYVVSTYKCEDCVKGFNFKESYDKHLEKHSEPLPLSRVWADAHKSADRQRPLLGVPYHQPTQA</sequence>
<evidence type="ECO:0000313" key="1">
    <source>
        <dbReference type="EMBL" id="KAI8425578.1"/>
    </source>
</evidence>
<proteinExistence type="predicted"/>
<reference evidence="1 2" key="1">
    <citation type="journal article" date="2022" name="Genome Biol. Evol.">
        <title>The Spruce Budworm Genome: Reconstructing the Evolutionary History of Antifreeze Proteins.</title>
        <authorList>
            <person name="Beliveau C."/>
            <person name="Gagne P."/>
            <person name="Picq S."/>
            <person name="Vernygora O."/>
            <person name="Keeling C.I."/>
            <person name="Pinkney K."/>
            <person name="Doucet D."/>
            <person name="Wen F."/>
            <person name="Johnston J.S."/>
            <person name="Maaroufi H."/>
            <person name="Boyle B."/>
            <person name="Laroche J."/>
            <person name="Dewar K."/>
            <person name="Juretic N."/>
            <person name="Blackburn G."/>
            <person name="Nisole A."/>
            <person name="Brunet B."/>
            <person name="Brandao M."/>
            <person name="Lumley L."/>
            <person name="Duan J."/>
            <person name="Quan G."/>
            <person name="Lucarotti C.J."/>
            <person name="Roe A.D."/>
            <person name="Sperling F.A.H."/>
            <person name="Levesque R.C."/>
            <person name="Cusson M."/>
        </authorList>
    </citation>
    <scope>NUCLEOTIDE SEQUENCE [LARGE SCALE GENOMIC DNA]</scope>
    <source>
        <strain evidence="1">Glfc:IPQL:Cfum</strain>
    </source>
</reference>
<evidence type="ECO:0000313" key="2">
    <source>
        <dbReference type="Proteomes" id="UP001064048"/>
    </source>
</evidence>
<dbReference type="EMBL" id="CM046119">
    <property type="protein sequence ID" value="KAI8425578.1"/>
    <property type="molecule type" value="Genomic_DNA"/>
</dbReference>
<keyword evidence="2" id="KW-1185">Reference proteome</keyword>
<accession>A0ACC0JNB4</accession>
<comment type="caution">
    <text evidence="1">The sequence shown here is derived from an EMBL/GenBank/DDBJ whole genome shotgun (WGS) entry which is preliminary data.</text>
</comment>
<name>A0ACC0JNB4_CHOFU</name>